<dbReference type="AlphaFoldDB" id="A0A151SLC8"/>
<dbReference type="GO" id="GO:0015074">
    <property type="term" value="P:DNA integration"/>
    <property type="evidence" value="ECO:0007669"/>
    <property type="project" value="InterPro"/>
</dbReference>
<dbReference type="SUPFAM" id="SSF53098">
    <property type="entry name" value="Ribonuclease H-like"/>
    <property type="match status" value="1"/>
</dbReference>
<dbReference type="GO" id="GO:0003676">
    <property type="term" value="F:nucleic acid binding"/>
    <property type="evidence" value="ECO:0007669"/>
    <property type="project" value="InterPro"/>
</dbReference>
<accession>A0A151SLC8</accession>
<name>A0A151SLC8_CAJCA</name>
<dbReference type="Proteomes" id="UP000075243">
    <property type="component" value="Chromosome 11"/>
</dbReference>
<sequence>MIKNQFGVGIKRIRSDNAKDYFNLVLNSFCQKEGIIHESSCVNTPQQNGIAERKNKHLLDQTRALLFQSHVPKRFWGEPLLTATYLINRLPTKILNLKSPMEVLSSFYPHLYPTNKLQPRIFGCVSFVHVHSNERGKLDPRVVKCVFLGYSTTKKGYKCFHPISKRFYVL</sequence>
<dbReference type="STRING" id="3821.A0A151SLC8"/>
<keyword evidence="3" id="KW-1185">Reference proteome</keyword>
<protein>
    <submittedName>
        <fullName evidence="2">Retrovirus-related Pol polyprotein from transposon TNT 1-94</fullName>
    </submittedName>
</protein>
<evidence type="ECO:0000259" key="1">
    <source>
        <dbReference type="PROSITE" id="PS50994"/>
    </source>
</evidence>
<reference evidence="2 3" key="1">
    <citation type="journal article" date="2012" name="Nat. Biotechnol.">
        <title>Draft genome sequence of pigeonpea (Cajanus cajan), an orphan legume crop of resource-poor farmers.</title>
        <authorList>
            <person name="Varshney R.K."/>
            <person name="Chen W."/>
            <person name="Li Y."/>
            <person name="Bharti A.K."/>
            <person name="Saxena R.K."/>
            <person name="Schlueter J.A."/>
            <person name="Donoghue M.T."/>
            <person name="Azam S."/>
            <person name="Fan G."/>
            <person name="Whaley A.M."/>
            <person name="Farmer A.D."/>
            <person name="Sheridan J."/>
            <person name="Iwata A."/>
            <person name="Tuteja R."/>
            <person name="Penmetsa R.V."/>
            <person name="Wu W."/>
            <person name="Upadhyaya H.D."/>
            <person name="Yang S.P."/>
            <person name="Shah T."/>
            <person name="Saxena K.B."/>
            <person name="Michael T."/>
            <person name="McCombie W.R."/>
            <person name="Yang B."/>
            <person name="Zhang G."/>
            <person name="Yang H."/>
            <person name="Wang J."/>
            <person name="Spillane C."/>
            <person name="Cook D.R."/>
            <person name="May G.D."/>
            <person name="Xu X."/>
            <person name="Jackson S.A."/>
        </authorList>
    </citation>
    <scope>NUCLEOTIDE SEQUENCE [LARGE SCALE GENOMIC DNA]</scope>
    <source>
        <strain evidence="3">cv. Asha</strain>
    </source>
</reference>
<dbReference type="PANTHER" id="PTHR42648">
    <property type="entry name" value="TRANSPOSASE, PUTATIVE-RELATED"/>
    <property type="match status" value="1"/>
</dbReference>
<proteinExistence type="predicted"/>
<feature type="domain" description="Integrase catalytic" evidence="1">
    <location>
        <begin position="1"/>
        <end position="108"/>
    </location>
</feature>
<gene>
    <name evidence="2" type="ORF">KK1_001776</name>
</gene>
<evidence type="ECO:0000313" key="2">
    <source>
        <dbReference type="EMBL" id="KYP55559.1"/>
    </source>
</evidence>
<dbReference type="PANTHER" id="PTHR42648:SF22">
    <property type="entry name" value="REVERSE TRANSCRIPTASE TY1_COPIA-TYPE DOMAIN-CONTAINING PROTEIN"/>
    <property type="match status" value="1"/>
</dbReference>
<dbReference type="InterPro" id="IPR012337">
    <property type="entry name" value="RNaseH-like_sf"/>
</dbReference>
<dbReference type="Pfam" id="PF25597">
    <property type="entry name" value="SH3_retrovirus"/>
    <property type="match status" value="1"/>
</dbReference>
<dbReference type="Gramene" id="C.cajan_01733.t">
    <property type="protein sequence ID" value="C.cajan_01733.t.cds1"/>
    <property type="gene ID" value="C.cajan_01733"/>
</dbReference>
<organism evidence="2 3">
    <name type="scientific">Cajanus cajan</name>
    <name type="common">Pigeon pea</name>
    <name type="synonym">Cajanus indicus</name>
    <dbReference type="NCBI Taxonomy" id="3821"/>
    <lineage>
        <taxon>Eukaryota</taxon>
        <taxon>Viridiplantae</taxon>
        <taxon>Streptophyta</taxon>
        <taxon>Embryophyta</taxon>
        <taxon>Tracheophyta</taxon>
        <taxon>Spermatophyta</taxon>
        <taxon>Magnoliopsida</taxon>
        <taxon>eudicotyledons</taxon>
        <taxon>Gunneridae</taxon>
        <taxon>Pentapetalae</taxon>
        <taxon>rosids</taxon>
        <taxon>fabids</taxon>
        <taxon>Fabales</taxon>
        <taxon>Fabaceae</taxon>
        <taxon>Papilionoideae</taxon>
        <taxon>50 kb inversion clade</taxon>
        <taxon>NPAAA clade</taxon>
        <taxon>indigoferoid/millettioid clade</taxon>
        <taxon>Phaseoleae</taxon>
        <taxon>Cajanus</taxon>
    </lineage>
</organism>
<dbReference type="EMBL" id="CM003613">
    <property type="protein sequence ID" value="KYP55559.1"/>
    <property type="molecule type" value="Genomic_DNA"/>
</dbReference>
<dbReference type="Gene3D" id="3.30.420.10">
    <property type="entry name" value="Ribonuclease H-like superfamily/Ribonuclease H"/>
    <property type="match status" value="1"/>
</dbReference>
<dbReference type="InterPro" id="IPR036397">
    <property type="entry name" value="RNaseH_sf"/>
</dbReference>
<dbReference type="InterPro" id="IPR039537">
    <property type="entry name" value="Retrotran_Ty1/copia-like"/>
</dbReference>
<dbReference type="InterPro" id="IPR001584">
    <property type="entry name" value="Integrase_cat-core"/>
</dbReference>
<dbReference type="PROSITE" id="PS50994">
    <property type="entry name" value="INTEGRASE"/>
    <property type="match status" value="1"/>
</dbReference>
<dbReference type="InterPro" id="IPR057670">
    <property type="entry name" value="SH3_retrovirus"/>
</dbReference>
<evidence type="ECO:0000313" key="3">
    <source>
        <dbReference type="Proteomes" id="UP000075243"/>
    </source>
</evidence>